<evidence type="ECO:0000313" key="2">
    <source>
        <dbReference type="EMBL" id="XDQ42115.1"/>
    </source>
</evidence>
<dbReference type="AlphaFoldDB" id="A0AB39QGY6"/>
<name>A0AB39QGY6_9ACTN</name>
<reference evidence="2" key="1">
    <citation type="submission" date="2024-07" db="EMBL/GenBank/DDBJ databases">
        <authorList>
            <person name="Yu S.T."/>
        </authorList>
    </citation>
    <scope>NUCLEOTIDE SEQUENCE</scope>
    <source>
        <strain evidence="2">R39</strain>
    </source>
</reference>
<gene>
    <name evidence="2" type="ORF">AB5J52_07500</name>
</gene>
<sequence>MTDENQADHQAENQRAVQAAVDVELRLLDPEVRASPALVLDLLDPEFTEVGASGRRWDATSILTVTSGGSVSPESPVEVSEMSGTVLAPGIVHLTYLADNQGRRAWRSSLWRLTETGWRLYYHQGTPAAAGEGRALPFGPGRL</sequence>
<dbReference type="InterPro" id="IPR027843">
    <property type="entry name" value="DUF4440"/>
</dbReference>
<dbReference type="RefSeq" id="WP_369221647.1">
    <property type="nucleotide sequence ID" value="NZ_CP163441.1"/>
</dbReference>
<dbReference type="SUPFAM" id="SSF54427">
    <property type="entry name" value="NTF2-like"/>
    <property type="match status" value="1"/>
</dbReference>
<proteinExistence type="predicted"/>
<feature type="domain" description="DUF4440" evidence="1">
    <location>
        <begin position="23"/>
        <end position="120"/>
    </location>
</feature>
<protein>
    <submittedName>
        <fullName evidence="2">DUF4440 domain-containing protein</fullName>
    </submittedName>
</protein>
<dbReference type="EMBL" id="CP163441">
    <property type="protein sequence ID" value="XDQ42115.1"/>
    <property type="molecule type" value="Genomic_DNA"/>
</dbReference>
<organism evidence="2">
    <name type="scientific">Streptomyces sp. R39</name>
    <dbReference type="NCBI Taxonomy" id="3238631"/>
    <lineage>
        <taxon>Bacteria</taxon>
        <taxon>Bacillati</taxon>
        <taxon>Actinomycetota</taxon>
        <taxon>Actinomycetes</taxon>
        <taxon>Kitasatosporales</taxon>
        <taxon>Streptomycetaceae</taxon>
        <taxon>Streptomyces</taxon>
    </lineage>
</organism>
<dbReference type="Pfam" id="PF14534">
    <property type="entry name" value="DUF4440"/>
    <property type="match status" value="1"/>
</dbReference>
<dbReference type="Gene3D" id="3.10.450.50">
    <property type="match status" value="1"/>
</dbReference>
<dbReference type="InterPro" id="IPR032710">
    <property type="entry name" value="NTF2-like_dom_sf"/>
</dbReference>
<evidence type="ECO:0000259" key="1">
    <source>
        <dbReference type="Pfam" id="PF14534"/>
    </source>
</evidence>
<accession>A0AB39QGY6</accession>